<dbReference type="AlphaFoldDB" id="A0A931NEB2"/>
<sequence>MLRIAVTLGALQLAASTSHALDIVCPEKILTTQKLDGQAAGWKEFVRPNGKGSVDTYSYASGISIYYGDPEEIAELKPDSEMARNPSWSFVKAPPGTPLIYMACHYHETRIQFVRALPANVKKCTSKPGGLLQCELFKP</sequence>
<dbReference type="InterPro" id="IPR049973">
    <property type="entry name" value="STY0301-like"/>
</dbReference>
<gene>
    <name evidence="2" type="ORF">I7X43_09390</name>
</gene>
<feature type="chain" id="PRO_5037804610" evidence="1">
    <location>
        <begin position="21"/>
        <end position="139"/>
    </location>
</feature>
<dbReference type="EMBL" id="JAEDAL010000003">
    <property type="protein sequence ID" value="MBH9553070.1"/>
    <property type="molecule type" value="Genomic_DNA"/>
</dbReference>
<keyword evidence="1" id="KW-0732">Signal</keyword>
<dbReference type="NCBIfam" id="NF042415">
    <property type="entry name" value="STY0301_fam"/>
    <property type="match status" value="1"/>
</dbReference>
<comment type="caution">
    <text evidence="2">The sequence shown here is derived from an EMBL/GenBank/DDBJ whole genome shotgun (WGS) entry which is preliminary data.</text>
</comment>
<accession>A0A931NEB2</accession>
<feature type="signal peptide" evidence="1">
    <location>
        <begin position="1"/>
        <end position="20"/>
    </location>
</feature>
<name>A0A931NEB2_9BURK</name>
<protein>
    <submittedName>
        <fullName evidence="2">Uncharacterized protein</fullName>
    </submittedName>
</protein>
<evidence type="ECO:0000313" key="3">
    <source>
        <dbReference type="Proteomes" id="UP000620139"/>
    </source>
</evidence>
<reference evidence="2" key="1">
    <citation type="submission" date="2020-12" db="EMBL/GenBank/DDBJ databases">
        <title>The genome sequence of Inhella sp. 4Y17.</title>
        <authorList>
            <person name="Liu Y."/>
        </authorList>
    </citation>
    <scope>NUCLEOTIDE SEQUENCE</scope>
    <source>
        <strain evidence="2">4Y10</strain>
    </source>
</reference>
<dbReference type="Proteomes" id="UP000620139">
    <property type="component" value="Unassembled WGS sequence"/>
</dbReference>
<proteinExistence type="predicted"/>
<organism evidence="2 3">
    <name type="scientific">Inhella gelatinilytica</name>
    <dbReference type="NCBI Taxonomy" id="2795030"/>
    <lineage>
        <taxon>Bacteria</taxon>
        <taxon>Pseudomonadati</taxon>
        <taxon>Pseudomonadota</taxon>
        <taxon>Betaproteobacteria</taxon>
        <taxon>Burkholderiales</taxon>
        <taxon>Sphaerotilaceae</taxon>
        <taxon>Inhella</taxon>
    </lineage>
</organism>
<dbReference type="RefSeq" id="WP_198100671.1">
    <property type="nucleotide sequence ID" value="NZ_JAEDAL010000003.1"/>
</dbReference>
<keyword evidence="3" id="KW-1185">Reference proteome</keyword>
<evidence type="ECO:0000313" key="2">
    <source>
        <dbReference type="EMBL" id="MBH9553070.1"/>
    </source>
</evidence>
<evidence type="ECO:0000256" key="1">
    <source>
        <dbReference type="SAM" id="SignalP"/>
    </source>
</evidence>